<dbReference type="GO" id="GO:0006325">
    <property type="term" value="P:chromatin organization"/>
    <property type="evidence" value="ECO:0007669"/>
    <property type="project" value="UniProtKB-ARBA"/>
</dbReference>
<dbReference type="Proteomes" id="UP001304243">
    <property type="component" value="Unassembled WGS sequence"/>
</dbReference>
<dbReference type="Gene3D" id="3.30.40.10">
    <property type="entry name" value="Zinc/RING finger domain, C3HC4 (zinc finger)"/>
    <property type="match status" value="2"/>
</dbReference>
<dbReference type="GO" id="GO:0006357">
    <property type="term" value="P:regulation of transcription by RNA polymerase II"/>
    <property type="evidence" value="ECO:0007669"/>
    <property type="project" value="TreeGrafter"/>
</dbReference>
<keyword evidence="15" id="KW-1185">Reference proteome</keyword>
<evidence type="ECO:0000259" key="13">
    <source>
        <dbReference type="PROSITE" id="PS51805"/>
    </source>
</evidence>
<dbReference type="InterPro" id="IPR019542">
    <property type="entry name" value="Enhancer_polycomb-like_N"/>
</dbReference>
<dbReference type="InterPro" id="IPR050701">
    <property type="entry name" value="Histone_Mod_Regulator"/>
</dbReference>
<keyword evidence="2" id="KW-0479">Metal-binding</keyword>
<feature type="compositionally biased region" description="Polar residues" evidence="10">
    <location>
        <begin position="932"/>
        <end position="949"/>
    </location>
</feature>
<dbReference type="FunFam" id="3.30.40.10:FF:000007">
    <property type="entry name" value="Bromodomain containing 1, isoform CRA_b"/>
    <property type="match status" value="1"/>
</dbReference>
<comment type="subcellular location">
    <subcellularLocation>
        <location evidence="1">Nucleus</location>
    </subcellularLocation>
</comment>
<feature type="compositionally biased region" description="Acidic residues" evidence="10">
    <location>
        <begin position="1142"/>
        <end position="1158"/>
    </location>
</feature>
<dbReference type="FunFam" id="3.30.40.10:FF:000008">
    <property type="entry name" value="Bromodomain containing 1, isoform CRA_a"/>
    <property type="match status" value="1"/>
</dbReference>
<feature type="region of interest" description="Disordered" evidence="10">
    <location>
        <begin position="77"/>
        <end position="101"/>
    </location>
</feature>
<evidence type="ECO:0000256" key="1">
    <source>
        <dbReference type="ARBA" id="ARBA00004123"/>
    </source>
</evidence>
<dbReference type="SUPFAM" id="SSF47370">
    <property type="entry name" value="Bromodomain"/>
    <property type="match status" value="1"/>
</dbReference>
<protein>
    <submittedName>
        <fullName evidence="14">Uncharacterized protein</fullName>
    </submittedName>
</protein>
<feature type="compositionally biased region" description="Basic and acidic residues" evidence="10">
    <location>
        <begin position="1034"/>
        <end position="1066"/>
    </location>
</feature>
<reference evidence="14 15" key="1">
    <citation type="submission" date="2022-11" db="EMBL/GenBank/DDBJ databases">
        <title>Mucor velutinosus strain NIH1002 WGS.</title>
        <authorList>
            <person name="Subramanian P."/>
            <person name="Mullikin J.C."/>
            <person name="Segre J.A."/>
            <person name="Zelazny A.M."/>
        </authorList>
    </citation>
    <scope>NUCLEOTIDE SEQUENCE [LARGE SCALE GENOMIC DNA]</scope>
    <source>
        <strain evidence="14 15">NIH1002</strain>
    </source>
</reference>
<dbReference type="SMART" id="SM00297">
    <property type="entry name" value="BROMO"/>
    <property type="match status" value="1"/>
</dbReference>
<dbReference type="InterPro" id="IPR001487">
    <property type="entry name" value="Bromodomain"/>
</dbReference>
<dbReference type="SUPFAM" id="SSF63748">
    <property type="entry name" value="Tudor/PWWP/MBT"/>
    <property type="match status" value="1"/>
</dbReference>
<dbReference type="InterPro" id="IPR019787">
    <property type="entry name" value="Znf_PHD-finger"/>
</dbReference>
<dbReference type="GO" id="GO:0008270">
    <property type="term" value="F:zinc ion binding"/>
    <property type="evidence" value="ECO:0007669"/>
    <property type="project" value="UniProtKB-KW"/>
</dbReference>
<feature type="compositionally biased region" description="Basic and acidic residues" evidence="10">
    <location>
        <begin position="567"/>
        <end position="578"/>
    </location>
</feature>
<dbReference type="EMBL" id="JASEJX010000016">
    <property type="protein sequence ID" value="KAK4513523.1"/>
    <property type="molecule type" value="Genomic_DNA"/>
</dbReference>
<feature type="domain" description="PHD-type" evidence="13">
    <location>
        <begin position="362"/>
        <end position="478"/>
    </location>
</feature>
<dbReference type="PROSITE" id="PS50014">
    <property type="entry name" value="BROMODOMAIN_2"/>
    <property type="match status" value="1"/>
</dbReference>
<dbReference type="CDD" id="cd04369">
    <property type="entry name" value="Bromodomain"/>
    <property type="match status" value="1"/>
</dbReference>
<keyword evidence="6 8" id="KW-0103">Bromodomain</keyword>
<dbReference type="PROSITE" id="PS01359">
    <property type="entry name" value="ZF_PHD_1"/>
    <property type="match status" value="1"/>
</dbReference>
<evidence type="ECO:0000256" key="8">
    <source>
        <dbReference type="PROSITE-ProRule" id="PRU00035"/>
    </source>
</evidence>
<feature type="region of interest" description="Disordered" evidence="10">
    <location>
        <begin position="498"/>
        <end position="583"/>
    </location>
</feature>
<dbReference type="Pfam" id="PF13832">
    <property type="entry name" value="zf-HC5HC2H_2"/>
    <property type="match status" value="1"/>
</dbReference>
<dbReference type="InterPro" id="IPR019786">
    <property type="entry name" value="Zinc_finger_PHD-type_CS"/>
</dbReference>
<dbReference type="InterPro" id="IPR001965">
    <property type="entry name" value="Znf_PHD"/>
</dbReference>
<feature type="domain" description="Bromo" evidence="11">
    <location>
        <begin position="718"/>
        <end position="788"/>
    </location>
</feature>
<dbReference type="PANTHER" id="PTHR13793:SF107">
    <property type="entry name" value="BROMODOMAIN-CONTAINING PROTEIN HOMOLOG"/>
    <property type="match status" value="1"/>
</dbReference>
<dbReference type="RefSeq" id="XP_064680189.1">
    <property type="nucleotide sequence ID" value="XM_064824812.1"/>
</dbReference>
<feature type="compositionally biased region" description="Basic and acidic residues" evidence="10">
    <location>
        <begin position="78"/>
        <end position="89"/>
    </location>
</feature>
<evidence type="ECO:0000256" key="7">
    <source>
        <dbReference type="ARBA" id="ARBA00023242"/>
    </source>
</evidence>
<dbReference type="PRINTS" id="PR00503">
    <property type="entry name" value="BROMODOMAIN"/>
</dbReference>
<evidence type="ECO:0000313" key="15">
    <source>
        <dbReference type="Proteomes" id="UP001304243"/>
    </source>
</evidence>
<feature type="region of interest" description="Disordered" evidence="10">
    <location>
        <begin position="1307"/>
        <end position="1330"/>
    </location>
</feature>
<feature type="compositionally biased region" description="Acidic residues" evidence="10">
    <location>
        <begin position="508"/>
        <end position="520"/>
    </location>
</feature>
<organism evidence="14 15">
    <name type="scientific">Mucor velutinosus</name>
    <dbReference type="NCBI Taxonomy" id="708070"/>
    <lineage>
        <taxon>Eukaryota</taxon>
        <taxon>Fungi</taxon>
        <taxon>Fungi incertae sedis</taxon>
        <taxon>Mucoromycota</taxon>
        <taxon>Mucoromycotina</taxon>
        <taxon>Mucoromycetes</taxon>
        <taxon>Mucorales</taxon>
        <taxon>Mucorineae</taxon>
        <taxon>Mucoraceae</taxon>
        <taxon>Mucor</taxon>
    </lineage>
</organism>
<dbReference type="CDD" id="cd15492">
    <property type="entry name" value="PHD_BRPF_JADE_like"/>
    <property type="match status" value="1"/>
</dbReference>
<keyword evidence="4 9" id="KW-0863">Zinc-finger</keyword>
<evidence type="ECO:0000256" key="4">
    <source>
        <dbReference type="ARBA" id="ARBA00022771"/>
    </source>
</evidence>
<comment type="caution">
    <text evidence="14">The sequence shown here is derived from an EMBL/GenBank/DDBJ whole genome shotgun (WGS) entry which is preliminary data.</text>
</comment>
<dbReference type="InterPro" id="IPR034732">
    <property type="entry name" value="EPHD"/>
</dbReference>
<dbReference type="PROSITE" id="PS50016">
    <property type="entry name" value="ZF_PHD_2"/>
    <property type="match status" value="1"/>
</dbReference>
<dbReference type="Pfam" id="PF13831">
    <property type="entry name" value="PHD_2"/>
    <property type="match status" value="1"/>
</dbReference>
<dbReference type="SMART" id="SM00249">
    <property type="entry name" value="PHD"/>
    <property type="match status" value="2"/>
</dbReference>
<feature type="domain" description="PHD-type" evidence="12">
    <location>
        <begin position="308"/>
        <end position="358"/>
    </location>
</feature>
<dbReference type="Gene3D" id="1.20.920.10">
    <property type="entry name" value="Bromodomain-like"/>
    <property type="match status" value="1"/>
</dbReference>
<feature type="region of interest" description="Disordered" evidence="10">
    <location>
        <begin position="1139"/>
        <end position="1190"/>
    </location>
</feature>
<feature type="region of interest" description="Disordered" evidence="10">
    <location>
        <begin position="1023"/>
        <end position="1084"/>
    </location>
</feature>
<evidence type="ECO:0000256" key="6">
    <source>
        <dbReference type="ARBA" id="ARBA00023117"/>
    </source>
</evidence>
<keyword evidence="5" id="KW-0862">Zinc</keyword>
<name>A0AAN7DB37_9FUNG</name>
<feature type="compositionally biased region" description="Basic residues" evidence="10">
    <location>
        <begin position="1318"/>
        <end position="1330"/>
    </location>
</feature>
<dbReference type="GeneID" id="89949211"/>
<dbReference type="InterPro" id="IPR011011">
    <property type="entry name" value="Znf_FYVE_PHD"/>
</dbReference>
<keyword evidence="3" id="KW-0677">Repeat</keyword>
<evidence type="ECO:0000259" key="11">
    <source>
        <dbReference type="PROSITE" id="PS50014"/>
    </source>
</evidence>
<feature type="region of interest" description="Disordered" evidence="10">
    <location>
        <begin position="923"/>
        <end position="964"/>
    </location>
</feature>
<dbReference type="Pfam" id="PF10513">
    <property type="entry name" value="EPL1"/>
    <property type="match status" value="1"/>
</dbReference>
<evidence type="ECO:0000256" key="5">
    <source>
        <dbReference type="ARBA" id="ARBA00022833"/>
    </source>
</evidence>
<keyword evidence="7" id="KW-0539">Nucleus</keyword>
<gene>
    <name evidence="14" type="ORF">ATC70_005525</name>
</gene>
<dbReference type="InterPro" id="IPR013083">
    <property type="entry name" value="Znf_RING/FYVE/PHD"/>
</dbReference>
<dbReference type="PROSITE" id="PS51805">
    <property type="entry name" value="EPHD"/>
    <property type="match status" value="1"/>
</dbReference>
<proteinExistence type="predicted"/>
<accession>A0AAN7DB37</accession>
<evidence type="ECO:0000259" key="12">
    <source>
        <dbReference type="PROSITE" id="PS50016"/>
    </source>
</evidence>
<evidence type="ECO:0000256" key="2">
    <source>
        <dbReference type="ARBA" id="ARBA00022723"/>
    </source>
</evidence>
<sequence>MSGIKNRTYNRRGRPRRNNVTALQQYHLKETALASDALFDLDENQPLTIVQPAKKASPLSLASVSSSLASSIEDDTFDKELPTVTERDSSSASTAEHPINSDVSHLSDINVIAFESSELSSEDDSINTATPPPLPTHTSTVNTSQGVNLDQLPKVHFVKGNMDEDNNGLHDDADEDEEIYQQEQLAQEEQLLIQHYQAQHQSSSSNSVLTSNNKDILKLSRTFNRPENHYIHYNELSDVELYDSVEYDMDEQDQCWLRLYNKERRKELSGDISPYLFECIMDKLEKEWFNLIKDTPKPETEQVLLPEDSACVVCDDTEVENSNAIVFCDGCNVAVHQDCYGIPYIPEGQWLCRKCMISPEFPVSCIFCPNEGGAFKQTNTNQWGHLLCAIWIPEVGVSNTIYMEPIDQIENIPKSRWKLTCTLCRKKQGACIQCDNKHCFSAFHVTCAKAANLCMKMNSQSSQSEEGVILKAYCERHTPKDYYIEKPSVVVNSSIPDCRRHHRRSSSEEEEVDGKEEEDGAPPARGELNGTRQRGRGRGRGRGEGRGRGRGRGRPSRQALSDQQQQHMDEANNKEARAHQHHYSTGAPIAPDIILAKIDNLPCVRFSGIRKRPQAVTAIAHYWSLKRESRRGAPLLKRLHLEPWTAYSKYTAGEDDQLVRKMVITQLRADLEKVRMLSEQVQKRERLKLEQTKKQKAYLEMIFFPLEYVIRPVLNQFMEIDRKKLFLNHVTMDEAADYHKIIKQPMCFSEICQKLASHSYATLDQFKDDVRLIWTNSMDYNTADTSFYKVASKLKNASQKLFDSAEAKLSRLGLLQDGMLDEQIDDALFTYDATFDEDDLIDVEEHQPVQVVDTEAEARLKLEKKRLMAEKEAEHQRAIRARVEGRAKARALREENRRKGILSQMNPVEEEIKSRTLRKLRDRGHLAVPVNAPSSPNQGPFLDSVTNDSLAHLPSQPRLNMDRNETPMTLAETTIEEQQPASAQPVNHTAEQVNDLKVEQSVDSSAALREPSNLLITQVSSLSTAESDACVDSPMRDSFLDQNNKAEKKETREPSILQSKEKHKETSFMPTKRKHSSLCVTPRLTRSNGLQASIEELTKRPKISQEARALYASYNGVSHLDRPQEVYKENRKKHAPVGWVWLEDDDADDDDDEEEEGGDDRQEANMDLDKASAGGTGSAKKQARLGRNDIPVPRFNKGEIVWARVNKYPSHPAKFLNLSDEEAGPKLVASRRYTGDVLVEFLKVPEMHRFGWVGRRTICEMGDPQVDRQRLEETLQKKMKKKEYIQEAKEGYRCAGSILGLNPEPLLSEVFDRPPEQRRKRKHASSKKRK</sequence>
<dbReference type="PANTHER" id="PTHR13793">
    <property type="entry name" value="PHD FINGER PROTEINS"/>
    <property type="match status" value="1"/>
</dbReference>
<evidence type="ECO:0000313" key="14">
    <source>
        <dbReference type="EMBL" id="KAK4513523.1"/>
    </source>
</evidence>
<feature type="compositionally biased region" description="Basic and acidic residues" evidence="10">
    <location>
        <begin position="1159"/>
        <end position="1170"/>
    </location>
</feature>
<evidence type="ECO:0000256" key="9">
    <source>
        <dbReference type="PROSITE-ProRule" id="PRU00146"/>
    </source>
</evidence>
<dbReference type="GO" id="GO:0005634">
    <property type="term" value="C:nucleus"/>
    <property type="evidence" value="ECO:0007669"/>
    <property type="project" value="UniProtKB-SubCell"/>
</dbReference>
<evidence type="ECO:0000256" key="10">
    <source>
        <dbReference type="SAM" id="MobiDB-lite"/>
    </source>
</evidence>
<dbReference type="InterPro" id="IPR036427">
    <property type="entry name" value="Bromodomain-like_sf"/>
</dbReference>
<dbReference type="Gene3D" id="2.30.30.140">
    <property type="match status" value="1"/>
</dbReference>
<evidence type="ECO:0000256" key="3">
    <source>
        <dbReference type="ARBA" id="ARBA00022737"/>
    </source>
</evidence>
<dbReference type="Pfam" id="PF00439">
    <property type="entry name" value="Bromodomain"/>
    <property type="match status" value="1"/>
</dbReference>
<dbReference type="SUPFAM" id="SSF57903">
    <property type="entry name" value="FYVE/PHD zinc finger"/>
    <property type="match status" value="1"/>
</dbReference>